<dbReference type="RefSeq" id="XP_033533587.1">
    <property type="nucleotide sequence ID" value="XM_033681892.1"/>
</dbReference>
<reference evidence="4" key="3">
    <citation type="submission" date="2025-04" db="UniProtKB">
        <authorList>
            <consortium name="RefSeq"/>
        </authorList>
    </citation>
    <scope>IDENTIFICATION</scope>
    <source>
        <strain evidence="4">CBS 781.70</strain>
    </source>
</reference>
<dbReference type="GeneID" id="54422462"/>
<reference evidence="4" key="2">
    <citation type="submission" date="2020-04" db="EMBL/GenBank/DDBJ databases">
        <authorList>
            <consortium name="NCBI Genome Project"/>
        </authorList>
    </citation>
    <scope>NUCLEOTIDE SEQUENCE</scope>
    <source>
        <strain evidence="4">CBS 781.70</strain>
    </source>
</reference>
<dbReference type="OrthoDB" id="3926209at2759"/>
<proteinExistence type="predicted"/>
<dbReference type="Proteomes" id="UP000504638">
    <property type="component" value="Unplaced"/>
</dbReference>
<evidence type="ECO:0000256" key="1">
    <source>
        <dbReference type="SAM" id="MobiDB-lite"/>
    </source>
</evidence>
<dbReference type="AlphaFoldDB" id="A0A6G1G205"/>
<feature type="region of interest" description="Disordered" evidence="1">
    <location>
        <begin position="94"/>
        <end position="150"/>
    </location>
</feature>
<sequence>MSARNPEIQVETGADEIVTEYVDMAEDAEGKVASTVALAEIEPGMKPLIAFLDADRQPRHWQRRRGEHAVRASGASGVVVILREYLQRLRWRRASHRAPRRRPRRHKRVSRIPLQRRTLPPPAPPGLQGPSLSKTTRESRPDPTGISLRHARLYTPAEKFALPKPKSLAHTKIHTTDSTAMGGSPRGGVLGHVVLRHAAEEEFRRMCLEHPQFRFDVLSLVLDQKEKHRLAEVGMHVGLKSGRKRPRVGHG</sequence>
<dbReference type="EMBL" id="ML975159">
    <property type="protein sequence ID" value="KAF1811956.1"/>
    <property type="molecule type" value="Genomic_DNA"/>
</dbReference>
<evidence type="ECO:0000313" key="4">
    <source>
        <dbReference type="RefSeq" id="XP_033533587.1"/>
    </source>
</evidence>
<evidence type="ECO:0000313" key="2">
    <source>
        <dbReference type="EMBL" id="KAF1811956.1"/>
    </source>
</evidence>
<evidence type="ECO:0000313" key="3">
    <source>
        <dbReference type="Proteomes" id="UP000504638"/>
    </source>
</evidence>
<reference evidence="2 4" key="1">
    <citation type="submission" date="2020-01" db="EMBL/GenBank/DDBJ databases">
        <authorList>
            <consortium name="DOE Joint Genome Institute"/>
            <person name="Haridas S."/>
            <person name="Albert R."/>
            <person name="Binder M."/>
            <person name="Bloem J."/>
            <person name="Labutti K."/>
            <person name="Salamov A."/>
            <person name="Andreopoulos B."/>
            <person name="Baker S.E."/>
            <person name="Barry K."/>
            <person name="Bills G."/>
            <person name="Bluhm B.H."/>
            <person name="Cannon C."/>
            <person name="Castanera R."/>
            <person name="Culley D.E."/>
            <person name="Daum C."/>
            <person name="Ezra D."/>
            <person name="Gonzalez J.B."/>
            <person name="Henrissat B."/>
            <person name="Kuo A."/>
            <person name="Liang C."/>
            <person name="Lipzen A."/>
            <person name="Lutzoni F."/>
            <person name="Magnuson J."/>
            <person name="Mondo S."/>
            <person name="Nolan M."/>
            <person name="Ohm R."/>
            <person name="Pangilinan J."/>
            <person name="Park H.-J."/>
            <person name="Ramirez L."/>
            <person name="Alfaro M."/>
            <person name="Sun H."/>
            <person name="Tritt A."/>
            <person name="Yoshinaga Y."/>
            <person name="Zwiers L.-H."/>
            <person name="Turgeon B.G."/>
            <person name="Goodwin S.B."/>
            <person name="Spatafora J.W."/>
            <person name="Crous P.W."/>
            <person name="Grigoriev I.V."/>
        </authorList>
    </citation>
    <scope>NUCLEOTIDE SEQUENCE</scope>
    <source>
        <strain evidence="2 4">CBS 781.70</strain>
    </source>
</reference>
<feature type="compositionally biased region" description="Basic residues" evidence="1">
    <location>
        <begin position="94"/>
        <end position="110"/>
    </location>
</feature>
<name>A0A6G1G205_9PEZI</name>
<keyword evidence="3" id="KW-1185">Reference proteome</keyword>
<protein>
    <submittedName>
        <fullName evidence="2 4">Uncharacterized protein</fullName>
    </submittedName>
</protein>
<accession>A0A6G1G205</accession>
<organism evidence="2">
    <name type="scientific">Eremomyces bilateralis CBS 781.70</name>
    <dbReference type="NCBI Taxonomy" id="1392243"/>
    <lineage>
        <taxon>Eukaryota</taxon>
        <taxon>Fungi</taxon>
        <taxon>Dikarya</taxon>
        <taxon>Ascomycota</taxon>
        <taxon>Pezizomycotina</taxon>
        <taxon>Dothideomycetes</taxon>
        <taxon>Dothideomycetes incertae sedis</taxon>
        <taxon>Eremomycetales</taxon>
        <taxon>Eremomycetaceae</taxon>
        <taxon>Eremomyces</taxon>
    </lineage>
</organism>
<gene>
    <name evidence="2 4" type="ORF">P152DRAFT_482515</name>
</gene>